<proteinExistence type="predicted"/>
<dbReference type="EMBL" id="JAASQV010000001">
    <property type="protein sequence ID" value="NIJ63913.1"/>
    <property type="molecule type" value="Genomic_DNA"/>
</dbReference>
<dbReference type="AlphaFoldDB" id="A0A7X5ZV03"/>
<feature type="signal peptide" evidence="2">
    <location>
        <begin position="1"/>
        <end position="21"/>
    </location>
</feature>
<accession>A0A7X5ZV03</accession>
<dbReference type="RefSeq" id="WP_167298350.1">
    <property type="nucleotide sequence ID" value="NZ_JAASQV010000001.1"/>
</dbReference>
<sequence>MRFCPGLAMCAAAFLAQPAMADPTDVDVRVIARGAKFLGGYAAPVRIVLTDADTGETLARGTTSGTTGDTQRIMGGERGARKSDADSAVFRARLDIDRPRRVTVQATGPLGQPQAVTTATSTQWILPGHHLTAGDGWLIELPGLIVDIADPVAYQWTKKGERVGLRVGVTMLCGCALSQNGPWQASDAEVEAHVTVNGTASRPVRLQFDVVSGTFAASLPATASGLYEVEVRAWMGPTNNAGVARTAFFVR</sequence>
<reference evidence="3 4" key="1">
    <citation type="submission" date="2020-03" db="EMBL/GenBank/DDBJ databases">
        <title>Genomic Encyclopedia of Type Strains, Phase IV (KMG-IV): sequencing the most valuable type-strain genomes for metagenomic binning, comparative biology and taxonomic classification.</title>
        <authorList>
            <person name="Goeker M."/>
        </authorList>
    </citation>
    <scope>NUCLEOTIDE SEQUENCE [LARGE SCALE GENOMIC DNA]</scope>
    <source>
        <strain evidence="3 4">DSM 4733</strain>
    </source>
</reference>
<feature type="region of interest" description="Disordered" evidence="1">
    <location>
        <begin position="58"/>
        <end position="78"/>
    </location>
</feature>
<keyword evidence="2" id="KW-0732">Signal</keyword>
<protein>
    <submittedName>
        <fullName evidence="3">Uncharacterized protein</fullName>
    </submittedName>
</protein>
<comment type="caution">
    <text evidence="3">The sequence shown here is derived from an EMBL/GenBank/DDBJ whole genome shotgun (WGS) entry which is preliminary data.</text>
</comment>
<keyword evidence="4" id="KW-1185">Reference proteome</keyword>
<feature type="compositionally biased region" description="Polar residues" evidence="1">
    <location>
        <begin position="60"/>
        <end position="70"/>
    </location>
</feature>
<name>A0A7X5ZV03_9SPHN</name>
<evidence type="ECO:0000256" key="1">
    <source>
        <dbReference type="SAM" id="MobiDB-lite"/>
    </source>
</evidence>
<feature type="chain" id="PRO_5031339978" evidence="2">
    <location>
        <begin position="22"/>
        <end position="251"/>
    </location>
</feature>
<dbReference type="Proteomes" id="UP000564677">
    <property type="component" value="Unassembled WGS sequence"/>
</dbReference>
<evidence type="ECO:0000256" key="2">
    <source>
        <dbReference type="SAM" id="SignalP"/>
    </source>
</evidence>
<evidence type="ECO:0000313" key="3">
    <source>
        <dbReference type="EMBL" id="NIJ63913.1"/>
    </source>
</evidence>
<evidence type="ECO:0000313" key="4">
    <source>
        <dbReference type="Proteomes" id="UP000564677"/>
    </source>
</evidence>
<gene>
    <name evidence="3" type="ORF">FHR20_000844</name>
</gene>
<organism evidence="3 4">
    <name type="scientific">Sphingomonas leidyi</name>
    <dbReference type="NCBI Taxonomy" id="68569"/>
    <lineage>
        <taxon>Bacteria</taxon>
        <taxon>Pseudomonadati</taxon>
        <taxon>Pseudomonadota</taxon>
        <taxon>Alphaproteobacteria</taxon>
        <taxon>Sphingomonadales</taxon>
        <taxon>Sphingomonadaceae</taxon>
        <taxon>Sphingomonas</taxon>
    </lineage>
</organism>